<dbReference type="CDD" id="cd11072">
    <property type="entry name" value="CYP71-like"/>
    <property type="match status" value="1"/>
</dbReference>
<name>A0ABD1W5D2_9LAMI</name>
<dbReference type="PANTHER" id="PTHR47953:SF16">
    <property type="entry name" value="CYTOCHROME P450 71D8"/>
    <property type="match status" value="1"/>
</dbReference>
<evidence type="ECO:0000256" key="10">
    <source>
        <dbReference type="ARBA" id="ARBA00023033"/>
    </source>
</evidence>
<evidence type="ECO:0000256" key="4">
    <source>
        <dbReference type="ARBA" id="ARBA00022692"/>
    </source>
</evidence>
<gene>
    <name evidence="15" type="ORF">Fot_13923</name>
</gene>
<keyword evidence="10 13" id="KW-0503">Monooxygenase</keyword>
<dbReference type="InterPro" id="IPR017972">
    <property type="entry name" value="Cyt_P450_CS"/>
</dbReference>
<proteinExistence type="inferred from homology"/>
<dbReference type="FunFam" id="1.10.630.10:FF:000043">
    <property type="entry name" value="Cytochrome P450 99A2"/>
    <property type="match status" value="1"/>
</dbReference>
<dbReference type="PRINTS" id="PR00385">
    <property type="entry name" value="P450"/>
</dbReference>
<accession>A0ABD1W5D2</accession>
<dbReference type="PRINTS" id="PR00463">
    <property type="entry name" value="EP450I"/>
</dbReference>
<keyword evidence="11" id="KW-0472">Membrane</keyword>
<comment type="similarity">
    <text evidence="2 13">Belongs to the cytochrome P450 family.</text>
</comment>
<feature type="region of interest" description="Disordered" evidence="14">
    <location>
        <begin position="28"/>
        <end position="80"/>
    </location>
</feature>
<evidence type="ECO:0000256" key="3">
    <source>
        <dbReference type="ARBA" id="ARBA00022617"/>
    </source>
</evidence>
<feature type="compositionally biased region" description="Pro residues" evidence="14">
    <location>
        <begin position="38"/>
        <end position="47"/>
    </location>
</feature>
<dbReference type="GO" id="GO:0016020">
    <property type="term" value="C:membrane"/>
    <property type="evidence" value="ECO:0007669"/>
    <property type="project" value="UniProtKB-SubCell"/>
</dbReference>
<keyword evidence="9 12" id="KW-0408">Iron</keyword>
<dbReference type="AlphaFoldDB" id="A0ABD1W5D2"/>
<dbReference type="SUPFAM" id="SSF48264">
    <property type="entry name" value="Cytochrome P450"/>
    <property type="match status" value="1"/>
</dbReference>
<dbReference type="InterPro" id="IPR002401">
    <property type="entry name" value="Cyt_P450_E_grp-I"/>
</dbReference>
<keyword evidence="7" id="KW-1133">Transmembrane helix</keyword>
<keyword evidence="4" id="KW-0812">Transmembrane</keyword>
<evidence type="ECO:0000256" key="8">
    <source>
        <dbReference type="ARBA" id="ARBA00023002"/>
    </source>
</evidence>
<evidence type="ECO:0000313" key="16">
    <source>
        <dbReference type="Proteomes" id="UP001604277"/>
    </source>
</evidence>
<keyword evidence="8 13" id="KW-0560">Oxidoreductase</keyword>
<evidence type="ECO:0000256" key="7">
    <source>
        <dbReference type="ARBA" id="ARBA00022989"/>
    </source>
</evidence>
<feature type="compositionally biased region" description="Polar residues" evidence="14">
    <location>
        <begin position="28"/>
        <end position="37"/>
    </location>
</feature>
<evidence type="ECO:0000256" key="9">
    <source>
        <dbReference type="ARBA" id="ARBA00023004"/>
    </source>
</evidence>
<dbReference type="Pfam" id="PF00067">
    <property type="entry name" value="p450"/>
    <property type="match status" value="1"/>
</dbReference>
<feature type="compositionally biased region" description="Polar residues" evidence="14">
    <location>
        <begin position="50"/>
        <end position="61"/>
    </location>
</feature>
<dbReference type="InterPro" id="IPR052306">
    <property type="entry name" value="CYP450_71D"/>
</dbReference>
<feature type="binding site" description="axial binding residue" evidence="12">
    <location>
        <position position="491"/>
    </location>
    <ligand>
        <name>heme</name>
        <dbReference type="ChEBI" id="CHEBI:30413"/>
    </ligand>
    <ligandPart>
        <name>Fe</name>
        <dbReference type="ChEBI" id="CHEBI:18248"/>
    </ligandPart>
</feature>
<sequence length="560" mass="63076">MNSRLIEAHLQFAHQPQSLHFLPRRFQLSTPSSNRNTQPPPASPPLSSPTENAAASSCGSPPQSPIASHHESTPKKLPPGPWRLPVIGHLHHISSLPHRSFKHLSNKYGPIMHLKLGEVSAVVVSSSEIAKDVLKVHDPTFADRPENIAGEILWYNSSNISFSQYGDYWRQMRKICILELLSAKNVKSFGSIREDEVSKLVQSIRGGSSEGPINLTEKIFGMTSSITCRAAFGKICRDKNALIDMFKEGITLVSGFDVSDLYPSSKVLKIMSWNRLKLLRMRRKLDLILDAIIDEHNHNLARNDRDVDSTRRGNGEFGNEDLVDVLLRVKGSGELEFPITNDNVKAVIYDIFAAGTETSSTTIDWIMAELIRNPRVMAKVQAEIRETVKESKSIENDVQNIKYLKMVIKEGLRLHAPVPLIPRVSREDTEIEGYHIPARTKVLVNAWAMGRDPKYWSNPESFEPERFENNTTDFTGNNFEFIPFGAGRRMCPGMTFGLASVELPLAHLLYHFDWKLPDGMNPNDLDMNERPAITAARRQDLHLVAIPHDANKDQDENKHH</sequence>
<dbReference type="InterPro" id="IPR036396">
    <property type="entry name" value="Cyt_P450_sf"/>
</dbReference>
<evidence type="ECO:0000256" key="2">
    <source>
        <dbReference type="ARBA" id="ARBA00010617"/>
    </source>
</evidence>
<comment type="subcellular location">
    <subcellularLocation>
        <location evidence="1">Membrane</location>
        <topology evidence="1">Single-pass type II membrane protein</topology>
    </subcellularLocation>
</comment>
<keyword evidence="3 12" id="KW-0349">Heme</keyword>
<evidence type="ECO:0000256" key="11">
    <source>
        <dbReference type="ARBA" id="ARBA00023136"/>
    </source>
</evidence>
<dbReference type="InterPro" id="IPR001128">
    <property type="entry name" value="Cyt_P450"/>
</dbReference>
<evidence type="ECO:0000256" key="14">
    <source>
        <dbReference type="SAM" id="MobiDB-lite"/>
    </source>
</evidence>
<keyword evidence="16" id="KW-1185">Reference proteome</keyword>
<dbReference type="GO" id="GO:0004497">
    <property type="term" value="F:monooxygenase activity"/>
    <property type="evidence" value="ECO:0007669"/>
    <property type="project" value="UniProtKB-KW"/>
</dbReference>
<evidence type="ECO:0000313" key="15">
    <source>
        <dbReference type="EMBL" id="KAL2544690.1"/>
    </source>
</evidence>
<keyword evidence="6" id="KW-0735">Signal-anchor</keyword>
<evidence type="ECO:0000256" key="13">
    <source>
        <dbReference type="RuleBase" id="RU000461"/>
    </source>
</evidence>
<dbReference type="PROSITE" id="PS00086">
    <property type="entry name" value="CYTOCHROME_P450"/>
    <property type="match status" value="1"/>
</dbReference>
<keyword evidence="5 12" id="KW-0479">Metal-binding</keyword>
<reference evidence="16" key="1">
    <citation type="submission" date="2024-07" db="EMBL/GenBank/DDBJ databases">
        <title>Two chromosome-level genome assemblies of Korean endemic species Abeliophyllum distichum and Forsythia ovata (Oleaceae).</title>
        <authorList>
            <person name="Jang H."/>
        </authorList>
    </citation>
    <scope>NUCLEOTIDE SEQUENCE [LARGE SCALE GENOMIC DNA]</scope>
</reference>
<evidence type="ECO:0000256" key="5">
    <source>
        <dbReference type="ARBA" id="ARBA00022723"/>
    </source>
</evidence>
<dbReference type="PANTHER" id="PTHR47953">
    <property type="entry name" value="OS08G0105600 PROTEIN"/>
    <property type="match status" value="1"/>
</dbReference>
<organism evidence="15 16">
    <name type="scientific">Forsythia ovata</name>
    <dbReference type="NCBI Taxonomy" id="205694"/>
    <lineage>
        <taxon>Eukaryota</taxon>
        <taxon>Viridiplantae</taxon>
        <taxon>Streptophyta</taxon>
        <taxon>Embryophyta</taxon>
        <taxon>Tracheophyta</taxon>
        <taxon>Spermatophyta</taxon>
        <taxon>Magnoliopsida</taxon>
        <taxon>eudicotyledons</taxon>
        <taxon>Gunneridae</taxon>
        <taxon>Pentapetalae</taxon>
        <taxon>asterids</taxon>
        <taxon>lamiids</taxon>
        <taxon>Lamiales</taxon>
        <taxon>Oleaceae</taxon>
        <taxon>Forsythieae</taxon>
        <taxon>Forsythia</taxon>
    </lineage>
</organism>
<dbReference type="GO" id="GO:0046872">
    <property type="term" value="F:metal ion binding"/>
    <property type="evidence" value="ECO:0007669"/>
    <property type="project" value="UniProtKB-KW"/>
</dbReference>
<comment type="cofactor">
    <cofactor evidence="12">
        <name>heme</name>
        <dbReference type="ChEBI" id="CHEBI:30413"/>
    </cofactor>
</comment>
<protein>
    <submittedName>
        <fullName evidence="15">Cytochrome</fullName>
    </submittedName>
</protein>
<comment type="caution">
    <text evidence="15">The sequence shown here is derived from an EMBL/GenBank/DDBJ whole genome shotgun (WGS) entry which is preliminary data.</text>
</comment>
<dbReference type="Gene3D" id="1.10.630.10">
    <property type="entry name" value="Cytochrome P450"/>
    <property type="match status" value="1"/>
</dbReference>
<dbReference type="EMBL" id="JBFOLJ010000004">
    <property type="protein sequence ID" value="KAL2544690.1"/>
    <property type="molecule type" value="Genomic_DNA"/>
</dbReference>
<evidence type="ECO:0000256" key="6">
    <source>
        <dbReference type="ARBA" id="ARBA00022968"/>
    </source>
</evidence>
<evidence type="ECO:0000256" key="1">
    <source>
        <dbReference type="ARBA" id="ARBA00004606"/>
    </source>
</evidence>
<evidence type="ECO:0000256" key="12">
    <source>
        <dbReference type="PIRSR" id="PIRSR602401-1"/>
    </source>
</evidence>
<dbReference type="Proteomes" id="UP001604277">
    <property type="component" value="Unassembled WGS sequence"/>
</dbReference>